<proteinExistence type="predicted"/>
<organism evidence="1 2">
    <name type="scientific">Aldrovandia affinis</name>
    <dbReference type="NCBI Taxonomy" id="143900"/>
    <lineage>
        <taxon>Eukaryota</taxon>
        <taxon>Metazoa</taxon>
        <taxon>Chordata</taxon>
        <taxon>Craniata</taxon>
        <taxon>Vertebrata</taxon>
        <taxon>Euteleostomi</taxon>
        <taxon>Actinopterygii</taxon>
        <taxon>Neopterygii</taxon>
        <taxon>Teleostei</taxon>
        <taxon>Notacanthiformes</taxon>
        <taxon>Halosauridae</taxon>
        <taxon>Aldrovandia</taxon>
    </lineage>
</organism>
<dbReference type="Proteomes" id="UP001221898">
    <property type="component" value="Unassembled WGS sequence"/>
</dbReference>
<comment type="caution">
    <text evidence="1">The sequence shown here is derived from an EMBL/GenBank/DDBJ whole genome shotgun (WGS) entry which is preliminary data.</text>
</comment>
<accession>A0AAD7W0B9</accession>
<sequence length="81" mass="8734">MPALTCIATRSLARRHKHFNVSGVSGAQAVSEWLQLALTWDSEVAPSGCAGAPLQLSFFEAQRRRRRGGETSVLVVRLLGG</sequence>
<protein>
    <submittedName>
        <fullName evidence="1">Uncharacterized protein</fullName>
    </submittedName>
</protein>
<keyword evidence="2" id="KW-1185">Reference proteome</keyword>
<evidence type="ECO:0000313" key="2">
    <source>
        <dbReference type="Proteomes" id="UP001221898"/>
    </source>
</evidence>
<gene>
    <name evidence="1" type="ORF">AAFF_G00317030</name>
</gene>
<reference evidence="1" key="1">
    <citation type="journal article" date="2023" name="Science">
        <title>Genome structures resolve the early diversification of teleost fishes.</title>
        <authorList>
            <person name="Parey E."/>
            <person name="Louis A."/>
            <person name="Montfort J."/>
            <person name="Bouchez O."/>
            <person name="Roques C."/>
            <person name="Iampietro C."/>
            <person name="Lluch J."/>
            <person name="Castinel A."/>
            <person name="Donnadieu C."/>
            <person name="Desvignes T."/>
            <person name="Floi Bucao C."/>
            <person name="Jouanno E."/>
            <person name="Wen M."/>
            <person name="Mejri S."/>
            <person name="Dirks R."/>
            <person name="Jansen H."/>
            <person name="Henkel C."/>
            <person name="Chen W.J."/>
            <person name="Zahm M."/>
            <person name="Cabau C."/>
            <person name="Klopp C."/>
            <person name="Thompson A.W."/>
            <person name="Robinson-Rechavi M."/>
            <person name="Braasch I."/>
            <person name="Lecointre G."/>
            <person name="Bobe J."/>
            <person name="Postlethwait J.H."/>
            <person name="Berthelot C."/>
            <person name="Roest Crollius H."/>
            <person name="Guiguen Y."/>
        </authorList>
    </citation>
    <scope>NUCLEOTIDE SEQUENCE</scope>
    <source>
        <strain evidence="1">NC1722</strain>
    </source>
</reference>
<evidence type="ECO:0000313" key="1">
    <source>
        <dbReference type="EMBL" id="KAJ8367521.1"/>
    </source>
</evidence>
<dbReference type="EMBL" id="JAINUG010000470">
    <property type="protein sequence ID" value="KAJ8367521.1"/>
    <property type="molecule type" value="Genomic_DNA"/>
</dbReference>
<dbReference type="AlphaFoldDB" id="A0AAD7W0B9"/>
<name>A0AAD7W0B9_9TELE</name>